<protein>
    <submittedName>
        <fullName evidence="1">Uncharacterized protein</fullName>
    </submittedName>
</protein>
<dbReference type="OrthoDB" id="1165256at2759"/>
<reference evidence="1 2" key="1">
    <citation type="journal article" date="2018" name="Nat. Genet.">
        <title>The Rosa genome provides new insights in the design of modern roses.</title>
        <authorList>
            <person name="Bendahmane M."/>
        </authorList>
    </citation>
    <scope>NUCLEOTIDE SEQUENCE [LARGE SCALE GENOMIC DNA]</scope>
    <source>
        <strain evidence="2">cv. Old Blush</strain>
    </source>
</reference>
<name>A0A2P6R7Z7_ROSCH</name>
<comment type="caution">
    <text evidence="1">The sequence shown here is derived from an EMBL/GenBank/DDBJ whole genome shotgun (WGS) entry which is preliminary data.</text>
</comment>
<evidence type="ECO:0000313" key="2">
    <source>
        <dbReference type="Proteomes" id="UP000238479"/>
    </source>
</evidence>
<dbReference type="OMA" id="CYYHGAY"/>
<evidence type="ECO:0000313" key="1">
    <source>
        <dbReference type="EMBL" id="PRQ42566.1"/>
    </source>
</evidence>
<proteinExistence type="predicted"/>
<organism evidence="1 2">
    <name type="scientific">Rosa chinensis</name>
    <name type="common">China rose</name>
    <dbReference type="NCBI Taxonomy" id="74649"/>
    <lineage>
        <taxon>Eukaryota</taxon>
        <taxon>Viridiplantae</taxon>
        <taxon>Streptophyta</taxon>
        <taxon>Embryophyta</taxon>
        <taxon>Tracheophyta</taxon>
        <taxon>Spermatophyta</taxon>
        <taxon>Magnoliopsida</taxon>
        <taxon>eudicotyledons</taxon>
        <taxon>Gunneridae</taxon>
        <taxon>Pentapetalae</taxon>
        <taxon>rosids</taxon>
        <taxon>fabids</taxon>
        <taxon>Rosales</taxon>
        <taxon>Rosaceae</taxon>
        <taxon>Rosoideae</taxon>
        <taxon>Rosoideae incertae sedis</taxon>
        <taxon>Rosa</taxon>
    </lineage>
</organism>
<gene>
    <name evidence="1" type="ORF">RchiOBHm_Chr3g0459051</name>
</gene>
<accession>A0A2P6R7Z7</accession>
<sequence length="130" mass="15673">MAGLWEPHPNPTLSRTTSSSSTSSFGGFFMDHQSNTHGAYNYVMMEKMEKRQLFLRSYQFCRKKSLAEKIKGSLVKVKRVICLRLRNAKKLRKSVCFRFRYGFSFRRRRICRLLNYYRHNRKCDNSYCFW</sequence>
<dbReference type="Proteomes" id="UP000238479">
    <property type="component" value="Chromosome 3"/>
</dbReference>
<dbReference type="EMBL" id="PDCK01000041">
    <property type="protein sequence ID" value="PRQ42566.1"/>
    <property type="molecule type" value="Genomic_DNA"/>
</dbReference>
<dbReference type="Gramene" id="PRQ42566">
    <property type="protein sequence ID" value="PRQ42566"/>
    <property type="gene ID" value="RchiOBHm_Chr3g0459051"/>
</dbReference>
<keyword evidence="2" id="KW-1185">Reference proteome</keyword>
<dbReference type="AlphaFoldDB" id="A0A2P6R7Z7"/>